<name>A0A345YHQ6_9SPHN</name>
<evidence type="ECO:0000259" key="2">
    <source>
        <dbReference type="Pfam" id="PF13474"/>
    </source>
</evidence>
<feature type="region of interest" description="Disordered" evidence="1">
    <location>
        <begin position="1"/>
        <end position="25"/>
    </location>
</feature>
<protein>
    <submittedName>
        <fullName evidence="3">Nuclear transport factor 2 family protein</fullName>
    </submittedName>
</protein>
<dbReference type="AlphaFoldDB" id="A0A345YHQ6"/>
<proteinExistence type="predicted"/>
<dbReference type="InterPro" id="IPR032710">
    <property type="entry name" value="NTF2-like_dom_sf"/>
</dbReference>
<feature type="domain" description="SnoaL-like" evidence="2">
    <location>
        <begin position="43"/>
        <end position="154"/>
    </location>
</feature>
<feature type="compositionally biased region" description="Low complexity" evidence="1">
    <location>
        <begin position="1"/>
        <end position="14"/>
    </location>
</feature>
<gene>
    <name evidence="3" type="ORF">DVR09_03835</name>
</gene>
<reference evidence="4" key="1">
    <citation type="submission" date="2018-07" db="EMBL/GenBank/DDBJ databases">
        <title>Genome sequence of Erythrobacter strain YH-07, an antagonistic bacterium isolated from Yellow Sea.</title>
        <authorList>
            <person name="Tang T."/>
            <person name="Liu Q."/>
            <person name="Sun X."/>
        </authorList>
    </citation>
    <scope>NUCLEOTIDE SEQUENCE [LARGE SCALE GENOMIC DNA]</scope>
    <source>
        <strain evidence="4">YH-07</strain>
    </source>
</reference>
<dbReference type="Gene3D" id="3.10.450.50">
    <property type="match status" value="1"/>
</dbReference>
<evidence type="ECO:0000313" key="4">
    <source>
        <dbReference type="Proteomes" id="UP000254508"/>
    </source>
</evidence>
<evidence type="ECO:0000256" key="1">
    <source>
        <dbReference type="SAM" id="MobiDB-lite"/>
    </source>
</evidence>
<dbReference type="OrthoDB" id="7204227at2"/>
<accession>A0A345YHQ6</accession>
<dbReference type="SUPFAM" id="SSF54427">
    <property type="entry name" value="NTF2-like"/>
    <property type="match status" value="1"/>
</dbReference>
<dbReference type="Pfam" id="PF13474">
    <property type="entry name" value="SnoaL_3"/>
    <property type="match status" value="1"/>
</dbReference>
<dbReference type="KEGG" id="err:DVR09_03835"/>
<evidence type="ECO:0000313" key="3">
    <source>
        <dbReference type="EMBL" id="AXK43458.1"/>
    </source>
</evidence>
<dbReference type="Proteomes" id="UP000254508">
    <property type="component" value="Chromosome"/>
</dbReference>
<sequence>MMAQATAATPALAQDHSGHAAHTPQQAEVAAVGQATPEEALISFRSALEGLDGAAMTRLFADEAVIVENGKAEGTFAEYFEHHLGPELKAIKSFRFIEPTIDIVRQGEHMAMGMETYRYRIELADGRVIERRGSATSVLMHDAAGWKILRYHSSSRPVS</sequence>
<keyword evidence="4" id="KW-1185">Reference proteome</keyword>
<dbReference type="EMBL" id="CP031357">
    <property type="protein sequence ID" value="AXK43458.1"/>
    <property type="molecule type" value="Genomic_DNA"/>
</dbReference>
<organism evidence="3 4">
    <name type="scientific">Erythrobacter aureus</name>
    <dbReference type="NCBI Taxonomy" id="2182384"/>
    <lineage>
        <taxon>Bacteria</taxon>
        <taxon>Pseudomonadati</taxon>
        <taxon>Pseudomonadota</taxon>
        <taxon>Alphaproteobacteria</taxon>
        <taxon>Sphingomonadales</taxon>
        <taxon>Erythrobacteraceae</taxon>
        <taxon>Erythrobacter/Porphyrobacter group</taxon>
        <taxon>Erythrobacter</taxon>
    </lineage>
</organism>
<dbReference type="InterPro" id="IPR037401">
    <property type="entry name" value="SnoaL-like"/>
</dbReference>